<reference evidence="3 4" key="1">
    <citation type="journal article" date="2012" name="J. Bacteriol.">
        <title>Complete genome sequence of Alcanivorax dieselolei type strain B5.</title>
        <authorList>
            <person name="Lai Q."/>
            <person name="Li W."/>
            <person name="Shao Z."/>
        </authorList>
    </citation>
    <scope>NUCLEOTIDE SEQUENCE [LARGE SCALE GENOMIC DNA]</scope>
    <source>
        <strain evidence="4">DSM 16502 / CGMCC 1.3690 / B-5</strain>
    </source>
</reference>
<name>K0CD01_ALCDB</name>
<dbReference type="STRING" id="930169.B5T_01269"/>
<sequence>MPLAITVLILKSAWFKGQLGEGVVRIAAAWRLPTRTYHAFHNVTLETADGTTQIDHIFVSRFGVFVVETKNMKGWIFGSERQAQWTQKIFKKTFRFQNPLRQNYRHVKAVEETLNISPEVIHSVVVFAGDSTFKTPMPANVTKRGGYISYIRSFQDPVLSETEVMAISSLIECRRLKPSWKTQRRHVRQTRERHSDNAKLSARQRRQ</sequence>
<evidence type="ECO:0000313" key="3">
    <source>
        <dbReference type="EMBL" id="AFT69552.1"/>
    </source>
</evidence>
<dbReference type="AlphaFoldDB" id="K0CD01"/>
<keyword evidence="3" id="KW-0413">Isomerase</keyword>
<gene>
    <name evidence="3" type="ordered locus">B5T_01269</name>
</gene>
<organism evidence="3 4">
    <name type="scientific">Alcanivorax dieselolei (strain DSM 16502 / CGMCC 1.3690 / MCCC 1A00001 / B-5)</name>
    <name type="common">Alloalcanivorax dieselolei</name>
    <dbReference type="NCBI Taxonomy" id="930169"/>
    <lineage>
        <taxon>Bacteria</taxon>
        <taxon>Pseudomonadati</taxon>
        <taxon>Pseudomonadota</taxon>
        <taxon>Gammaproteobacteria</taxon>
        <taxon>Oceanospirillales</taxon>
        <taxon>Alcanivoracaceae</taxon>
        <taxon>Alloalcanivorax</taxon>
    </lineage>
</organism>
<dbReference type="PROSITE" id="PS50965">
    <property type="entry name" value="NERD"/>
    <property type="match status" value="1"/>
</dbReference>
<dbReference type="Pfam" id="PF08378">
    <property type="entry name" value="NERD"/>
    <property type="match status" value="1"/>
</dbReference>
<dbReference type="EMBL" id="CP003466">
    <property type="protein sequence ID" value="AFT69552.1"/>
    <property type="molecule type" value="Genomic_DNA"/>
</dbReference>
<feature type="domain" description="NERD" evidence="2">
    <location>
        <begin position="16"/>
        <end position="133"/>
    </location>
</feature>
<proteinExistence type="predicted"/>
<dbReference type="KEGG" id="adi:B5T_01269"/>
<dbReference type="Proteomes" id="UP000006286">
    <property type="component" value="Chromosome"/>
</dbReference>
<keyword evidence="4" id="KW-1185">Reference proteome</keyword>
<dbReference type="PATRIC" id="fig|930169.3.peg.1243"/>
<feature type="region of interest" description="Disordered" evidence="1">
    <location>
        <begin position="181"/>
        <end position="207"/>
    </location>
</feature>
<protein>
    <submittedName>
        <fullName evidence="3">DNA topoisomerase I</fullName>
    </submittedName>
</protein>
<accession>K0CD01</accession>
<evidence type="ECO:0000256" key="1">
    <source>
        <dbReference type="SAM" id="MobiDB-lite"/>
    </source>
</evidence>
<evidence type="ECO:0000259" key="2">
    <source>
        <dbReference type="PROSITE" id="PS50965"/>
    </source>
</evidence>
<evidence type="ECO:0000313" key="4">
    <source>
        <dbReference type="Proteomes" id="UP000006286"/>
    </source>
</evidence>
<dbReference type="eggNOG" id="COG0551">
    <property type="taxonomic scope" value="Bacteria"/>
</dbReference>
<dbReference type="HOGENOM" id="CLU_068011_2_1_6"/>
<dbReference type="GO" id="GO:0016853">
    <property type="term" value="F:isomerase activity"/>
    <property type="evidence" value="ECO:0007669"/>
    <property type="project" value="UniProtKB-KW"/>
</dbReference>
<dbReference type="InterPro" id="IPR011528">
    <property type="entry name" value="NERD"/>
</dbReference>